<dbReference type="GeneID" id="302506947"/>
<feature type="compositionally biased region" description="Basic and acidic residues" evidence="1">
    <location>
        <begin position="1"/>
        <end position="13"/>
    </location>
</feature>
<organism evidence="3 4">
    <name type="scientific">Halocatena marina</name>
    <dbReference type="NCBI Taxonomy" id="2934937"/>
    <lineage>
        <taxon>Archaea</taxon>
        <taxon>Methanobacteriati</taxon>
        <taxon>Methanobacteriota</taxon>
        <taxon>Stenosarchaea group</taxon>
        <taxon>Halobacteria</taxon>
        <taxon>Halobacteriales</taxon>
        <taxon>Natronomonadaceae</taxon>
        <taxon>Halocatena</taxon>
    </lineage>
</organism>
<dbReference type="Proteomes" id="UP001596417">
    <property type="component" value="Unassembled WGS sequence"/>
</dbReference>
<dbReference type="AlphaFoldDB" id="A0ABD5YT58"/>
<keyword evidence="4" id="KW-1185">Reference proteome</keyword>
<evidence type="ECO:0000259" key="2">
    <source>
        <dbReference type="Pfam" id="PF24035"/>
    </source>
</evidence>
<sequence length="148" mass="17224">MGDDFNHDGEHGGTDQPPRWRRQTIPLDTIFQLLSNQRRRYALYCLNRFPGSAIEIDTLVQHISGMETDSQPELIDLGADTDDAETHRDTYHHKLTVDLLHKHLPKLETAGVIDYDTRSGMIRYWVHPSLQEWLEHAEYKECEQRLGS</sequence>
<gene>
    <name evidence="3" type="ORF">ACFQL7_18440</name>
</gene>
<comment type="caution">
    <text evidence="3">The sequence shown here is derived from an EMBL/GenBank/DDBJ whole genome shotgun (WGS) entry which is preliminary data.</text>
</comment>
<dbReference type="Gene3D" id="1.10.10.10">
    <property type="entry name" value="Winged helix-like DNA-binding domain superfamily/Winged helix DNA-binding domain"/>
    <property type="match status" value="1"/>
</dbReference>
<feature type="domain" description="DUF7344" evidence="2">
    <location>
        <begin position="31"/>
        <end position="123"/>
    </location>
</feature>
<dbReference type="Pfam" id="PF24035">
    <property type="entry name" value="DUF7344"/>
    <property type="match status" value="1"/>
</dbReference>
<evidence type="ECO:0000256" key="1">
    <source>
        <dbReference type="SAM" id="MobiDB-lite"/>
    </source>
</evidence>
<dbReference type="InterPro" id="IPR036388">
    <property type="entry name" value="WH-like_DNA-bd_sf"/>
</dbReference>
<feature type="region of interest" description="Disordered" evidence="1">
    <location>
        <begin position="1"/>
        <end position="21"/>
    </location>
</feature>
<name>A0ABD5YT58_9EURY</name>
<reference evidence="3 4" key="1">
    <citation type="journal article" date="2019" name="Int. J. Syst. Evol. Microbiol.">
        <title>The Global Catalogue of Microorganisms (GCM) 10K type strain sequencing project: providing services to taxonomists for standard genome sequencing and annotation.</title>
        <authorList>
            <consortium name="The Broad Institute Genomics Platform"/>
            <consortium name="The Broad Institute Genome Sequencing Center for Infectious Disease"/>
            <person name="Wu L."/>
            <person name="Ma J."/>
        </authorList>
    </citation>
    <scope>NUCLEOTIDE SEQUENCE [LARGE SCALE GENOMIC DNA]</scope>
    <source>
        <strain evidence="3 4">RDMS1</strain>
    </source>
</reference>
<dbReference type="InterPro" id="IPR055768">
    <property type="entry name" value="DUF7344"/>
</dbReference>
<protein>
    <recommendedName>
        <fullName evidence="2">DUF7344 domain-containing protein</fullName>
    </recommendedName>
</protein>
<proteinExistence type="predicted"/>
<evidence type="ECO:0000313" key="3">
    <source>
        <dbReference type="EMBL" id="MFC7191577.1"/>
    </source>
</evidence>
<dbReference type="EMBL" id="JBHTAX010000001">
    <property type="protein sequence ID" value="MFC7191577.1"/>
    <property type="molecule type" value="Genomic_DNA"/>
</dbReference>
<accession>A0ABD5YT58</accession>
<evidence type="ECO:0000313" key="4">
    <source>
        <dbReference type="Proteomes" id="UP001596417"/>
    </source>
</evidence>
<dbReference type="RefSeq" id="WP_390206249.1">
    <property type="nucleotide sequence ID" value="NZ_CP109979.1"/>
</dbReference>